<dbReference type="PANTHER" id="PTHR36442">
    <property type="entry name" value="CYCLIC-DI-AMP PHOSPHODIESTERASE PGPH"/>
    <property type="match status" value="1"/>
</dbReference>
<dbReference type="Pfam" id="PF07698">
    <property type="entry name" value="7TM-7TMR_HD"/>
    <property type="match status" value="1"/>
</dbReference>
<evidence type="ECO:0000256" key="1">
    <source>
        <dbReference type="SAM" id="MobiDB-lite"/>
    </source>
</evidence>
<feature type="transmembrane region" description="Helical" evidence="2">
    <location>
        <begin position="448"/>
        <end position="467"/>
    </location>
</feature>
<dbReference type="CDD" id="cd00077">
    <property type="entry name" value="HDc"/>
    <property type="match status" value="1"/>
</dbReference>
<gene>
    <name evidence="4" type="ORF">AKJ08_0984</name>
</gene>
<dbReference type="InterPro" id="IPR011624">
    <property type="entry name" value="Metal-dep_PHydrolase_7TM_extra"/>
</dbReference>
<keyword evidence="5" id="KW-1185">Reference proteome</keyword>
<dbReference type="OrthoDB" id="9806952at2"/>
<dbReference type="InterPro" id="IPR006674">
    <property type="entry name" value="HD_domain"/>
</dbReference>
<evidence type="ECO:0000313" key="4">
    <source>
        <dbReference type="EMBL" id="AKU90597.1"/>
    </source>
</evidence>
<dbReference type="GO" id="GO:0016787">
    <property type="term" value="F:hydrolase activity"/>
    <property type="evidence" value="ECO:0007669"/>
    <property type="project" value="UniProtKB-KW"/>
</dbReference>
<name>A0A0K1PAR8_9BACT</name>
<evidence type="ECO:0000313" key="5">
    <source>
        <dbReference type="Proteomes" id="UP000055590"/>
    </source>
</evidence>
<dbReference type="Proteomes" id="UP000055590">
    <property type="component" value="Chromosome"/>
</dbReference>
<dbReference type="InterPro" id="IPR052722">
    <property type="entry name" value="PgpH_phosphodiesterase"/>
</dbReference>
<dbReference type="InterPro" id="IPR011621">
    <property type="entry name" value="Metal-dep_PHydrolase_7TM_intra"/>
</dbReference>
<dbReference type="Pfam" id="PF07697">
    <property type="entry name" value="7TMR-HDED"/>
    <property type="match status" value="1"/>
</dbReference>
<dbReference type="RefSeq" id="WP_050725031.1">
    <property type="nucleotide sequence ID" value="NZ_CP012332.1"/>
</dbReference>
<dbReference type="SUPFAM" id="SSF109604">
    <property type="entry name" value="HD-domain/PDEase-like"/>
    <property type="match status" value="1"/>
</dbReference>
<feature type="transmembrane region" description="Helical" evidence="2">
    <location>
        <begin position="504"/>
        <end position="530"/>
    </location>
</feature>
<dbReference type="PANTHER" id="PTHR36442:SF1">
    <property type="entry name" value="CYCLIC-DI-AMP PHOSPHODIESTERASE PGPH"/>
    <property type="match status" value="1"/>
</dbReference>
<feature type="transmembrane region" description="Helical" evidence="2">
    <location>
        <begin position="473"/>
        <end position="497"/>
    </location>
</feature>
<proteinExistence type="predicted"/>
<dbReference type="AlphaFoldDB" id="A0A0K1PAR8"/>
<feature type="compositionally biased region" description="Basic and acidic residues" evidence="1">
    <location>
        <begin position="133"/>
        <end position="144"/>
    </location>
</feature>
<dbReference type="InterPro" id="IPR006675">
    <property type="entry name" value="HDIG_dom"/>
</dbReference>
<organism evidence="4 5">
    <name type="scientific">Vulgatibacter incomptus</name>
    <dbReference type="NCBI Taxonomy" id="1391653"/>
    <lineage>
        <taxon>Bacteria</taxon>
        <taxon>Pseudomonadati</taxon>
        <taxon>Myxococcota</taxon>
        <taxon>Myxococcia</taxon>
        <taxon>Myxococcales</taxon>
        <taxon>Cystobacterineae</taxon>
        <taxon>Vulgatibacteraceae</taxon>
        <taxon>Vulgatibacter</taxon>
    </lineage>
</organism>
<feature type="transmembrane region" description="Helical" evidence="2">
    <location>
        <begin position="409"/>
        <end position="436"/>
    </location>
</feature>
<feature type="transmembrane region" description="Helical" evidence="2">
    <location>
        <begin position="372"/>
        <end position="389"/>
    </location>
</feature>
<reference evidence="4 5" key="1">
    <citation type="submission" date="2015-08" db="EMBL/GenBank/DDBJ databases">
        <authorList>
            <person name="Babu N.S."/>
            <person name="Beckwith C.J."/>
            <person name="Beseler K.G."/>
            <person name="Brison A."/>
            <person name="Carone J.V."/>
            <person name="Caskin T.P."/>
            <person name="Diamond M."/>
            <person name="Durham M.E."/>
            <person name="Foxe J.M."/>
            <person name="Go M."/>
            <person name="Henderson B.A."/>
            <person name="Jones I.B."/>
            <person name="McGettigan J.A."/>
            <person name="Micheletti S.J."/>
            <person name="Nasrallah M.E."/>
            <person name="Ortiz D."/>
            <person name="Piller C.R."/>
            <person name="Privatt S.R."/>
            <person name="Schneider S.L."/>
            <person name="Sharp S."/>
            <person name="Smith T.C."/>
            <person name="Stanton J.D."/>
            <person name="Ullery H.E."/>
            <person name="Wilson R.J."/>
            <person name="Serrano M.G."/>
            <person name="Buck G."/>
            <person name="Lee V."/>
            <person name="Wang Y."/>
            <person name="Carvalho R."/>
            <person name="Voegtly L."/>
            <person name="Shi R."/>
            <person name="Duckworth R."/>
            <person name="Johnson A."/>
            <person name="Loviza R."/>
            <person name="Walstead R."/>
            <person name="Shah Z."/>
            <person name="Kiflezghi M."/>
            <person name="Wade K."/>
            <person name="Ball S.L."/>
            <person name="Bradley K.W."/>
            <person name="Asai D.J."/>
            <person name="Bowman C.A."/>
            <person name="Russell D.A."/>
            <person name="Pope W.H."/>
            <person name="Jacobs-Sera D."/>
            <person name="Hendrix R.W."/>
            <person name="Hatfull G.F."/>
        </authorList>
    </citation>
    <scope>NUCLEOTIDE SEQUENCE [LARGE SCALE GENOMIC DNA]</scope>
    <source>
        <strain evidence="4 5">DSM 27710</strain>
    </source>
</reference>
<protein>
    <submittedName>
        <fullName evidence="4">Membrane protein containing HD superfamily hydrolase</fullName>
    </submittedName>
</protein>
<evidence type="ECO:0000259" key="3">
    <source>
        <dbReference type="SMART" id="SM00471"/>
    </source>
</evidence>
<dbReference type="STRING" id="1391653.AKJ08_0984"/>
<feature type="region of interest" description="Disordered" evidence="1">
    <location>
        <begin position="774"/>
        <end position="803"/>
    </location>
</feature>
<accession>A0A0K1PAR8</accession>
<dbReference type="EMBL" id="CP012332">
    <property type="protein sequence ID" value="AKU90597.1"/>
    <property type="molecule type" value="Genomic_DNA"/>
</dbReference>
<keyword evidence="2" id="KW-0812">Transmembrane</keyword>
<dbReference type="Gene3D" id="1.10.3210.10">
    <property type="entry name" value="Hypothetical protein af1432"/>
    <property type="match status" value="1"/>
</dbReference>
<dbReference type="InterPro" id="IPR003607">
    <property type="entry name" value="HD/PDEase_dom"/>
</dbReference>
<feature type="region of interest" description="Disordered" evidence="1">
    <location>
        <begin position="123"/>
        <end position="148"/>
    </location>
</feature>
<feature type="domain" description="HD/PDEase" evidence="3">
    <location>
        <begin position="559"/>
        <end position="719"/>
    </location>
</feature>
<feature type="transmembrane region" description="Helical" evidence="2">
    <location>
        <begin position="340"/>
        <end position="360"/>
    </location>
</feature>
<feature type="compositionally biased region" description="Low complexity" evidence="1">
    <location>
        <begin position="774"/>
        <end position="785"/>
    </location>
</feature>
<dbReference type="NCBIfam" id="TIGR00277">
    <property type="entry name" value="HDIG"/>
    <property type="match status" value="1"/>
</dbReference>
<dbReference type="KEGG" id="vin:AKJ08_0984"/>
<keyword evidence="2" id="KW-1133">Transmembrane helix</keyword>
<evidence type="ECO:0000256" key="2">
    <source>
        <dbReference type="SAM" id="Phobius"/>
    </source>
</evidence>
<keyword evidence="4" id="KW-0378">Hydrolase</keyword>
<dbReference type="SMART" id="SM00471">
    <property type="entry name" value="HDc"/>
    <property type="match status" value="1"/>
</dbReference>
<dbReference type="Pfam" id="PF01966">
    <property type="entry name" value="HD"/>
    <property type="match status" value="1"/>
</dbReference>
<keyword evidence="2" id="KW-0472">Membrane</keyword>
<dbReference type="PATRIC" id="fig|1391653.3.peg.1007"/>
<sequence>MARTKDKAALPTEPKRVSLSGVVDRLLGLVLLALVAAAAATALNPGLLDPRIPYDDRDLGSFATATIKANRAYDLPDEETTRRMREEAVAAVRAVYEYDALAVDAIVARIHSGFDFARSLSREAETEGASSPHKVETPKGDASKEAPSYRAIERERGEIERRLGARLEEEELAALTRAGFPEAVEEGVVTLVTQVMREMVVGDREELAQHRSRGIAIRRLGPKSVVTEEFLSEVGGIRDLSAVRERIEGNVESLSRLPRELRLAAVNLARREIRTNLKYDGELTRKRREDAGAAVKPVAIQLKKGEKIIGDGERIEARHLAIFRGMRAQSQETDLVQARIGGALLAALLALGLFGFARSGKGFLRLSRKDRVLLALLLSGMLVFSRFAITLGELLRERVPTIPVEAWTWVVPFAAGAMALRFVLGAAPALLFSVAFAALAGVMAGNSLAVGVFVLLGSLAGAARVAGARDRGGIFKAGAAAGLAQAASVICFALFAGQLLSWELVVSVLTAFVGGAVFTPILVTALIALFESVFGYTTDLRLLELANLNHSALKELIVQAPGTYHHSIIVGTLVEGAAEAIGANPLLAKVCAYYHDLGKGKNPLYFGENQRGGNRHDDLPPEESARLIIEHVATGLELARKHKLPRVVADAIPQHHGTRLVGYFYHKALREQEGREAPEPVDPTLYRYAGPKPQSPETALVMMADAAEAASRSLADPSEEKLRQLVNKLIAGISADGQLDECGLTLRDLSRIGASFCATLQGIYHSRPEYPAGAHDAAAKASLAASHPPDAEAPPTNVRALRK</sequence>